<dbReference type="Gene3D" id="3.40.50.1820">
    <property type="entry name" value="alpha/beta hydrolase"/>
    <property type="match status" value="1"/>
</dbReference>
<evidence type="ECO:0000259" key="1">
    <source>
        <dbReference type="Pfam" id="PF00326"/>
    </source>
</evidence>
<feature type="domain" description="Peptidase S9 prolyl oligopeptidase catalytic" evidence="1">
    <location>
        <begin position="172"/>
        <end position="269"/>
    </location>
</feature>
<dbReference type="InterPro" id="IPR006311">
    <property type="entry name" value="TAT_signal"/>
</dbReference>
<keyword evidence="3" id="KW-1185">Reference proteome</keyword>
<name>A0ABZ0WLG1_9BURK</name>
<gene>
    <name evidence="2" type="ORF">U0042_00265</name>
</gene>
<evidence type="ECO:0000313" key="2">
    <source>
        <dbReference type="EMBL" id="WQD78188.1"/>
    </source>
</evidence>
<dbReference type="InterPro" id="IPR001375">
    <property type="entry name" value="Peptidase_S9_cat"/>
</dbReference>
<dbReference type="InterPro" id="IPR005152">
    <property type="entry name" value="Lipase_secreted"/>
</dbReference>
<reference evidence="2 3" key="1">
    <citation type="submission" date="2023-12" db="EMBL/GenBank/DDBJ databases">
        <title>Genome sequencing and assembly of bacterial species from a model synthetic community.</title>
        <authorList>
            <person name="Hogle S.L."/>
        </authorList>
    </citation>
    <scope>NUCLEOTIDE SEQUENCE [LARGE SCALE GENOMIC DNA]</scope>
    <source>
        <strain evidence="2 3">HAMBI 2494</strain>
    </source>
</reference>
<protein>
    <submittedName>
        <fullName evidence="2">Lipase family protein</fullName>
    </submittedName>
</protein>
<sequence>MSFIAGVPSAASEDGEVNGPRRTLLRGAAALAAIALTDAHAATAGSVPAAASGIDRTCRVTADRLDKLVASAYPLFNKPAILPAFDAKTHGACFDVDLHRVVTFTVNPESGERVKVSGLLALPVGAKGAIPLVSWQHGTILSFDQVPSNLTLLADADRQLTDAGDSLETLFNVHRFAGQGYAVIAADYVGKGPFRDGRGEAYAVKDVTVRTCLDMLAAGQAAMRKLGVTPSKLFLHGWSQGAVNTQWLHQALRKQSRPIAATAVASPFNDLNEAWRFWAGAQSFALPQGVTTYPALPDWISVCMIVTLGSYELQYGLKGLMKSAVRPEFHDFATKYWADYKVDVDSSKPTPTGSNLLVPDFFERFTAAQNSAFLQHLAANRATYWNYDSPIRFIYGLADEAIHPGMVYPVLAAGGRFVTGVPVQGASHRGTFLAGLYGDGTTLGGSNNVTAWFDTLR</sequence>
<dbReference type="InterPro" id="IPR029058">
    <property type="entry name" value="AB_hydrolase_fold"/>
</dbReference>
<dbReference type="PROSITE" id="PS51318">
    <property type="entry name" value="TAT"/>
    <property type="match status" value="1"/>
</dbReference>
<dbReference type="SUPFAM" id="SSF53474">
    <property type="entry name" value="alpha/beta-Hydrolases"/>
    <property type="match status" value="1"/>
</dbReference>
<organism evidence="2 3">
    <name type="scientific">Paraburkholderia kururiensis</name>
    <dbReference type="NCBI Taxonomy" id="984307"/>
    <lineage>
        <taxon>Bacteria</taxon>
        <taxon>Pseudomonadati</taxon>
        <taxon>Pseudomonadota</taxon>
        <taxon>Betaproteobacteria</taxon>
        <taxon>Burkholderiales</taxon>
        <taxon>Burkholderiaceae</taxon>
        <taxon>Paraburkholderia</taxon>
    </lineage>
</organism>
<evidence type="ECO:0000313" key="3">
    <source>
        <dbReference type="Proteomes" id="UP001325479"/>
    </source>
</evidence>
<dbReference type="Proteomes" id="UP001325479">
    <property type="component" value="Chromosome"/>
</dbReference>
<dbReference type="EMBL" id="CP139965">
    <property type="protein sequence ID" value="WQD78188.1"/>
    <property type="molecule type" value="Genomic_DNA"/>
</dbReference>
<dbReference type="RefSeq" id="WP_114812077.1">
    <property type="nucleotide sequence ID" value="NZ_CP139965.1"/>
</dbReference>
<dbReference type="PANTHER" id="PTHR34853:SF1">
    <property type="entry name" value="LIPASE 5"/>
    <property type="match status" value="1"/>
</dbReference>
<dbReference type="PANTHER" id="PTHR34853">
    <property type="match status" value="1"/>
</dbReference>
<dbReference type="Pfam" id="PF00326">
    <property type="entry name" value="Peptidase_S9"/>
    <property type="match status" value="1"/>
</dbReference>
<proteinExistence type="predicted"/>
<accession>A0ABZ0WLG1</accession>